<keyword evidence="1" id="KW-0472">Membrane</keyword>
<feature type="non-terminal residue" evidence="2">
    <location>
        <position position="1"/>
    </location>
</feature>
<keyword evidence="1" id="KW-1133">Transmembrane helix</keyword>
<feature type="transmembrane region" description="Helical" evidence="1">
    <location>
        <begin position="136"/>
        <end position="157"/>
    </location>
</feature>
<dbReference type="EMBL" id="BTSX01000006">
    <property type="protein sequence ID" value="GMT07349.1"/>
    <property type="molecule type" value="Genomic_DNA"/>
</dbReference>
<keyword evidence="1" id="KW-0812">Transmembrane</keyword>
<dbReference type="AlphaFoldDB" id="A0AAV5ULY2"/>
<proteinExistence type="predicted"/>
<organism evidence="2 3">
    <name type="scientific">Pristionchus entomophagus</name>
    <dbReference type="NCBI Taxonomy" id="358040"/>
    <lineage>
        <taxon>Eukaryota</taxon>
        <taxon>Metazoa</taxon>
        <taxon>Ecdysozoa</taxon>
        <taxon>Nematoda</taxon>
        <taxon>Chromadorea</taxon>
        <taxon>Rhabditida</taxon>
        <taxon>Rhabditina</taxon>
        <taxon>Diplogasteromorpha</taxon>
        <taxon>Diplogasteroidea</taxon>
        <taxon>Neodiplogasteridae</taxon>
        <taxon>Pristionchus</taxon>
    </lineage>
</organism>
<name>A0AAV5ULY2_9BILA</name>
<protein>
    <submittedName>
        <fullName evidence="2">Uncharacterized protein</fullName>
    </submittedName>
</protein>
<comment type="caution">
    <text evidence="2">The sequence shown here is derived from an EMBL/GenBank/DDBJ whole genome shotgun (WGS) entry which is preliminary data.</text>
</comment>
<evidence type="ECO:0000313" key="3">
    <source>
        <dbReference type="Proteomes" id="UP001432027"/>
    </source>
</evidence>
<accession>A0AAV5ULY2</accession>
<keyword evidence="3" id="KW-1185">Reference proteome</keyword>
<dbReference type="Proteomes" id="UP001432027">
    <property type="component" value="Unassembled WGS sequence"/>
</dbReference>
<gene>
    <name evidence="2" type="ORF">PENTCL1PPCAC_29523</name>
</gene>
<evidence type="ECO:0000313" key="2">
    <source>
        <dbReference type="EMBL" id="GMT07349.1"/>
    </source>
</evidence>
<reference evidence="2" key="1">
    <citation type="submission" date="2023-10" db="EMBL/GenBank/DDBJ databases">
        <title>Genome assembly of Pristionchus species.</title>
        <authorList>
            <person name="Yoshida K."/>
            <person name="Sommer R.J."/>
        </authorList>
    </citation>
    <scope>NUCLEOTIDE SEQUENCE</scope>
    <source>
        <strain evidence="2">RS0144</strain>
    </source>
</reference>
<sequence>ALTSLEKRSPISRTESFRVLLRMPRMVNASDSSFTKELTRNVIEIANRTLESTHAIAERRKRNIEVDPIMLNVTDVNQVDDNEAEVRFAVGLHSFDDIDSLIDALKKSIPNGSENGIVIIERIEVYATVDNGGSSWVLPVVLLIATILILGLGFLIYKVLTASALLKGLPVCCDRSPRVADSASFRSFE</sequence>
<evidence type="ECO:0000256" key="1">
    <source>
        <dbReference type="SAM" id="Phobius"/>
    </source>
</evidence>